<proteinExistence type="predicted"/>
<name>A0AC35TVG5_9BILA</name>
<dbReference type="Proteomes" id="UP000095286">
    <property type="component" value="Unplaced"/>
</dbReference>
<organism evidence="1 2">
    <name type="scientific">Rhabditophanes sp. KR3021</name>
    <dbReference type="NCBI Taxonomy" id="114890"/>
    <lineage>
        <taxon>Eukaryota</taxon>
        <taxon>Metazoa</taxon>
        <taxon>Ecdysozoa</taxon>
        <taxon>Nematoda</taxon>
        <taxon>Chromadorea</taxon>
        <taxon>Rhabditida</taxon>
        <taxon>Tylenchina</taxon>
        <taxon>Panagrolaimomorpha</taxon>
        <taxon>Strongyloidoidea</taxon>
        <taxon>Alloionematidae</taxon>
        <taxon>Rhabditophanes</taxon>
    </lineage>
</organism>
<sequence>MQFLVVLLLNIWILVVLATNNGDIDIEIRDTKNDVVVRGNRHFLRRTYSLTRLVCGKDKHCNPSFGCCSDQRGKLDCCEKEIVLTIPHN</sequence>
<reference evidence="2" key="1">
    <citation type="submission" date="2016-11" db="UniProtKB">
        <authorList>
            <consortium name="WormBaseParasite"/>
        </authorList>
    </citation>
    <scope>IDENTIFICATION</scope>
    <source>
        <strain evidence="2">KR3021</strain>
    </source>
</reference>
<evidence type="ECO:0000313" key="2">
    <source>
        <dbReference type="WBParaSite" id="RSKR_0000444200.1"/>
    </source>
</evidence>
<protein>
    <submittedName>
        <fullName evidence="2">WAP domain-containing protein</fullName>
    </submittedName>
</protein>
<dbReference type="WBParaSite" id="RSKR_0000444200.1">
    <property type="protein sequence ID" value="RSKR_0000444200.1"/>
    <property type="gene ID" value="RSKR_0000444200"/>
</dbReference>
<accession>A0AC35TVG5</accession>
<evidence type="ECO:0000313" key="1">
    <source>
        <dbReference type="Proteomes" id="UP000095286"/>
    </source>
</evidence>